<protein>
    <recommendedName>
        <fullName evidence="4">phosphoglycolate phosphatase</fullName>
        <ecNumber evidence="4">3.1.3.18</ecNumber>
    </recommendedName>
</protein>
<name>A0ABY9WZF8_9BACT</name>
<evidence type="ECO:0000256" key="2">
    <source>
        <dbReference type="ARBA" id="ARBA00004818"/>
    </source>
</evidence>
<dbReference type="PROSITE" id="PS01228">
    <property type="entry name" value="COF_1"/>
    <property type="match status" value="1"/>
</dbReference>
<gene>
    <name evidence="5" type="ORF">F0U60_33805</name>
</gene>
<comment type="similarity">
    <text evidence="3">Belongs to the HAD-like hydrolase superfamily. CbbY/CbbZ/Gph/YieH family.</text>
</comment>
<comment type="pathway">
    <text evidence="2">Organic acid metabolism; glycolate biosynthesis; glycolate from 2-phosphoglycolate: step 1/1.</text>
</comment>
<dbReference type="InterPro" id="IPR050155">
    <property type="entry name" value="HAD-like_hydrolase_sf"/>
</dbReference>
<evidence type="ECO:0000313" key="6">
    <source>
        <dbReference type="Proteomes" id="UP001611383"/>
    </source>
</evidence>
<dbReference type="InterPro" id="IPR023214">
    <property type="entry name" value="HAD_sf"/>
</dbReference>
<dbReference type="SFLD" id="SFLDS00003">
    <property type="entry name" value="Haloacid_Dehalogenase"/>
    <property type="match status" value="1"/>
</dbReference>
<proteinExistence type="inferred from homology"/>
<accession>A0ABY9WZF8</accession>
<dbReference type="InterPro" id="IPR036412">
    <property type="entry name" value="HAD-like_sf"/>
</dbReference>
<dbReference type="RefSeq" id="WP_395806177.1">
    <property type="nucleotide sequence ID" value="NZ_CP043494.1"/>
</dbReference>
<evidence type="ECO:0000256" key="1">
    <source>
        <dbReference type="ARBA" id="ARBA00000830"/>
    </source>
</evidence>
<dbReference type="PANTHER" id="PTHR43434:SF1">
    <property type="entry name" value="PHOSPHOGLYCOLATE PHOSPHATASE"/>
    <property type="match status" value="1"/>
</dbReference>
<dbReference type="Proteomes" id="UP001611383">
    <property type="component" value="Chromosome"/>
</dbReference>
<comment type="catalytic activity">
    <reaction evidence="1">
        <text>2-phosphoglycolate + H2O = glycolate + phosphate</text>
        <dbReference type="Rhea" id="RHEA:14369"/>
        <dbReference type="ChEBI" id="CHEBI:15377"/>
        <dbReference type="ChEBI" id="CHEBI:29805"/>
        <dbReference type="ChEBI" id="CHEBI:43474"/>
        <dbReference type="ChEBI" id="CHEBI:58033"/>
        <dbReference type="EC" id="3.1.3.18"/>
    </reaction>
</comment>
<dbReference type="Gene3D" id="1.10.150.240">
    <property type="entry name" value="Putative phosphatase, domain 2"/>
    <property type="match status" value="1"/>
</dbReference>
<reference evidence="5 6" key="1">
    <citation type="submission" date="2019-08" db="EMBL/GenBank/DDBJ databases">
        <title>Archangium and Cystobacter genomes.</title>
        <authorList>
            <person name="Chen I.-C.K."/>
            <person name="Wielgoss S."/>
        </authorList>
    </citation>
    <scope>NUCLEOTIDE SEQUENCE [LARGE SCALE GENOMIC DNA]</scope>
    <source>
        <strain evidence="5 6">Cbm 6</strain>
    </source>
</reference>
<dbReference type="SUPFAM" id="SSF56784">
    <property type="entry name" value="HAD-like"/>
    <property type="match status" value="1"/>
</dbReference>
<evidence type="ECO:0000256" key="4">
    <source>
        <dbReference type="ARBA" id="ARBA00013078"/>
    </source>
</evidence>
<dbReference type="SFLD" id="SFLDG01129">
    <property type="entry name" value="C1.5:_HAD__Beta-PGM__Phosphata"/>
    <property type="match status" value="1"/>
</dbReference>
<evidence type="ECO:0000256" key="3">
    <source>
        <dbReference type="ARBA" id="ARBA00006171"/>
    </source>
</evidence>
<dbReference type="Pfam" id="PF00702">
    <property type="entry name" value="Hydrolase"/>
    <property type="match status" value="1"/>
</dbReference>
<organism evidence="5 6">
    <name type="scientific">Archangium minus</name>
    <dbReference type="NCBI Taxonomy" id="83450"/>
    <lineage>
        <taxon>Bacteria</taxon>
        <taxon>Pseudomonadati</taxon>
        <taxon>Myxococcota</taxon>
        <taxon>Myxococcia</taxon>
        <taxon>Myxococcales</taxon>
        <taxon>Cystobacterineae</taxon>
        <taxon>Archangiaceae</taxon>
        <taxon>Archangium</taxon>
    </lineage>
</organism>
<dbReference type="PANTHER" id="PTHR43434">
    <property type="entry name" value="PHOSPHOGLYCOLATE PHOSPHATASE"/>
    <property type="match status" value="1"/>
</dbReference>
<dbReference type="EMBL" id="CP043494">
    <property type="protein sequence ID" value="WNG48545.1"/>
    <property type="molecule type" value="Genomic_DNA"/>
</dbReference>
<dbReference type="Gene3D" id="3.40.50.1000">
    <property type="entry name" value="HAD superfamily/HAD-like"/>
    <property type="match status" value="1"/>
</dbReference>
<keyword evidence="6" id="KW-1185">Reference proteome</keyword>
<evidence type="ECO:0000313" key="5">
    <source>
        <dbReference type="EMBL" id="WNG48545.1"/>
    </source>
</evidence>
<dbReference type="EC" id="3.1.3.18" evidence="4"/>
<sequence>MGAMRPTVLLFDIDGTLVTTGGAGRRSMGLAFERLHGRRDACDSFSLSGMTDRAIVRKALEIIGVQPTPEAITAVIDTYLQYLAQEVPLVDERDYRLHPGMREAVDAALSRKGFAVGLGTGNVRAGARIKLERVRIHDRFSFGGFGCDHEDRVELIRHGARSGAALLGVPVEECRVVVIGDTPKDVAAAQGIGATSIGVGTGNFTPEALLASGATYAFPDFTAREALAALLDGR</sequence>
<dbReference type="InterPro" id="IPR023198">
    <property type="entry name" value="PGP-like_dom2"/>
</dbReference>